<protein>
    <recommendedName>
        <fullName evidence="2">Methylenetetrahydrofolate reductase (NAD(P)H)</fullName>
    </recommendedName>
</protein>
<accession>A0A0G4IAM7</accession>
<proteinExistence type="predicted"/>
<dbReference type="EMBL" id="CDMZ01005754">
    <property type="protein sequence ID" value="CEM54076.1"/>
    <property type="molecule type" value="Genomic_DNA"/>
</dbReference>
<sequence>MKASAFQSAVQSSAGSGGISGPSAAFGKILSRPRIEMYFKTATELLTLATFLSQKGCFAFNLTNKGKNEAAGLLSSTSLLMDRDKLGLDPLPDSACPPVHVACHYSMKFQQGRDERETLEKFQRFCVEYCRRGGKDILLISGNPKPKFFDAVSLLRTLQDLAVSATSGMTLLPGRGDVQMDGSGEREMIGEFMGILKRGDVRFGVAFNPFFPEEMERRAERERLRQKIATGLVSHVWVQLGSDVCLLREGLSFLRDVIGGEGETSSSQKRKRKAAETADVKSEEQPTVRVIGSLFVPSKQLLARMKFRPWKGVFLSDEYLSSVEAAEAVTLEVLKAFDEFGVEVLVESAVRGEKDLEALVRLLEKAV</sequence>
<evidence type="ECO:0008006" key="2">
    <source>
        <dbReference type="Google" id="ProtNLM"/>
    </source>
</evidence>
<gene>
    <name evidence="1" type="ORF">Cvel_2097</name>
</gene>
<name>A0A0G4IAM7_9ALVE</name>
<feature type="non-terminal residue" evidence="1">
    <location>
        <position position="367"/>
    </location>
</feature>
<organism evidence="1">
    <name type="scientific">Chromera velia CCMP2878</name>
    <dbReference type="NCBI Taxonomy" id="1169474"/>
    <lineage>
        <taxon>Eukaryota</taxon>
        <taxon>Sar</taxon>
        <taxon>Alveolata</taxon>
        <taxon>Colpodellida</taxon>
        <taxon>Chromeraceae</taxon>
        <taxon>Chromera</taxon>
    </lineage>
</organism>
<evidence type="ECO:0000313" key="1">
    <source>
        <dbReference type="EMBL" id="CEM54076.1"/>
    </source>
</evidence>
<reference evidence="1" key="1">
    <citation type="submission" date="2014-11" db="EMBL/GenBank/DDBJ databases">
        <authorList>
            <person name="Otto D Thomas"/>
            <person name="Naeem Raeece"/>
        </authorList>
    </citation>
    <scope>NUCLEOTIDE SEQUENCE</scope>
</reference>
<dbReference type="AlphaFoldDB" id="A0A0G4IAM7"/>